<name>A0ABQ7GIK6_DUNSA</name>
<accession>A0ABQ7GIK6</accession>
<keyword evidence="2" id="KW-1185">Reference proteome</keyword>
<dbReference type="EMBL" id="MU069761">
    <property type="protein sequence ID" value="KAF5834369.1"/>
    <property type="molecule type" value="Genomic_DNA"/>
</dbReference>
<protein>
    <submittedName>
        <fullName evidence="1">Uncharacterized protein</fullName>
    </submittedName>
</protein>
<comment type="caution">
    <text evidence="1">The sequence shown here is derived from an EMBL/GenBank/DDBJ whole genome shotgun (WGS) entry which is preliminary data.</text>
</comment>
<organism evidence="1 2">
    <name type="scientific">Dunaliella salina</name>
    <name type="common">Green alga</name>
    <name type="synonym">Protococcus salinus</name>
    <dbReference type="NCBI Taxonomy" id="3046"/>
    <lineage>
        <taxon>Eukaryota</taxon>
        <taxon>Viridiplantae</taxon>
        <taxon>Chlorophyta</taxon>
        <taxon>core chlorophytes</taxon>
        <taxon>Chlorophyceae</taxon>
        <taxon>CS clade</taxon>
        <taxon>Chlamydomonadales</taxon>
        <taxon>Dunaliellaceae</taxon>
        <taxon>Dunaliella</taxon>
    </lineage>
</organism>
<evidence type="ECO:0000313" key="1">
    <source>
        <dbReference type="EMBL" id="KAF5834369.1"/>
    </source>
</evidence>
<dbReference type="Proteomes" id="UP000815325">
    <property type="component" value="Unassembled WGS sequence"/>
</dbReference>
<gene>
    <name evidence="1" type="ORF">DUNSADRAFT_8992</name>
</gene>
<evidence type="ECO:0000313" key="2">
    <source>
        <dbReference type="Proteomes" id="UP000815325"/>
    </source>
</evidence>
<proteinExistence type="predicted"/>
<sequence length="141" mass="15962">MKKCGSFRVRKEGVGGRYRAYRYYRVNKRSRQSKCTTAGITREQAIAREASLVDTMHALKRPELWVSNSTCTFCGTQQHSTSGMRGACRGNNNRFTCTHKRSTRPIKCPNRTEIQPLQPQLVNCLSGYSPCVKLIRSQEGA</sequence>
<reference evidence="1" key="1">
    <citation type="submission" date="2017-08" db="EMBL/GenBank/DDBJ databases">
        <authorList>
            <person name="Polle J.E."/>
            <person name="Barry K."/>
            <person name="Cushman J."/>
            <person name="Schmutz J."/>
            <person name="Tran D."/>
            <person name="Hathwaick L.T."/>
            <person name="Yim W.C."/>
            <person name="Jenkins J."/>
            <person name="Mckie-Krisberg Z.M."/>
            <person name="Prochnik S."/>
            <person name="Lindquist E."/>
            <person name="Dockter R.B."/>
            <person name="Adam C."/>
            <person name="Molina H."/>
            <person name="Bunkerborg J."/>
            <person name="Jin E."/>
            <person name="Buchheim M."/>
            <person name="Magnuson J."/>
        </authorList>
    </citation>
    <scope>NUCLEOTIDE SEQUENCE</scope>
    <source>
        <strain evidence="1">CCAP 19/18</strain>
    </source>
</reference>